<sequence>MTPSLEMKKDPGKLLSYSFLKNLVRQASPHLDSLLQLKDQYHVKIIYTQVDRSASGKPRFTNYYYNADPNQYFYPASTVKMPVAFLALQKLNQLNQPGLDKQTTMITESAYAGQTQVYNDPSSADGRPTVAHYIKKIFLVSDNDAFNRLYEFLGQEYINESLHKMGYDSAQVLHRLDVSLTEDQNRATNPVKFYDTASHLIWEKPLLRSGMRYQTRNTLLGKGYMKGGKLINEPFDFSKKNRFTLIDLHSILMSVIFPEAMPKKQRFQLNNEDYAFLYKYMSMKPGESQFPQYDSSFNDAYSKLLLFGGKGKIEDPGIRIFNKEGDAYGFLTDVAYIVDLKNNVEFFLSANIYCNSDGIFNDDHYDYESIGFPFLKELGQVIYQYELKRNRKHKASLDQFKITYD</sequence>
<evidence type="ECO:0000313" key="6">
    <source>
        <dbReference type="Proteomes" id="UP000184048"/>
    </source>
</evidence>
<dbReference type="Proteomes" id="UP000184048">
    <property type="component" value="Unassembled WGS sequence"/>
</dbReference>
<dbReference type="PANTHER" id="PTHR35333">
    <property type="entry name" value="BETA-LACTAMASE"/>
    <property type="match status" value="1"/>
</dbReference>
<evidence type="ECO:0000259" key="4">
    <source>
        <dbReference type="Pfam" id="PF13354"/>
    </source>
</evidence>
<comment type="similarity">
    <text evidence="2">Belongs to the class-A beta-lactamase family.</text>
</comment>
<dbReference type="SUPFAM" id="SSF56601">
    <property type="entry name" value="beta-lactamase/transpeptidase-like"/>
    <property type="match status" value="1"/>
</dbReference>
<dbReference type="GO" id="GO:0008800">
    <property type="term" value="F:beta-lactamase activity"/>
    <property type="evidence" value="ECO:0007669"/>
    <property type="project" value="UniProtKB-EC"/>
</dbReference>
<dbReference type="GO" id="GO:0046677">
    <property type="term" value="P:response to antibiotic"/>
    <property type="evidence" value="ECO:0007669"/>
    <property type="project" value="InterPro"/>
</dbReference>
<reference evidence="5 6" key="1">
    <citation type="submission" date="2016-11" db="EMBL/GenBank/DDBJ databases">
        <authorList>
            <person name="Jaros S."/>
            <person name="Januszkiewicz K."/>
            <person name="Wedrychowicz H."/>
        </authorList>
    </citation>
    <scope>NUCLEOTIDE SEQUENCE [LARGE SCALE GENOMIC DNA]</scope>
    <source>
        <strain evidence="5 6">DSM 18119</strain>
    </source>
</reference>
<accession>A0A1M5BVG1</accession>
<dbReference type="STRING" id="1121884.SAMN02745131_02695"/>
<dbReference type="RefSeq" id="WP_072835860.1">
    <property type="nucleotide sequence ID" value="NZ_FQUU01000011.1"/>
</dbReference>
<comment type="catalytic activity">
    <reaction evidence="1">
        <text>a beta-lactam + H2O = a substituted beta-amino acid</text>
        <dbReference type="Rhea" id="RHEA:20401"/>
        <dbReference type="ChEBI" id="CHEBI:15377"/>
        <dbReference type="ChEBI" id="CHEBI:35627"/>
        <dbReference type="ChEBI" id="CHEBI:140347"/>
        <dbReference type="EC" id="3.5.2.6"/>
    </reaction>
</comment>
<organism evidence="5 6">
    <name type="scientific">Flavisolibacter ginsengisoli DSM 18119</name>
    <dbReference type="NCBI Taxonomy" id="1121884"/>
    <lineage>
        <taxon>Bacteria</taxon>
        <taxon>Pseudomonadati</taxon>
        <taxon>Bacteroidota</taxon>
        <taxon>Chitinophagia</taxon>
        <taxon>Chitinophagales</taxon>
        <taxon>Chitinophagaceae</taxon>
        <taxon>Flavisolibacter</taxon>
    </lineage>
</organism>
<feature type="domain" description="Beta-lactamase class A catalytic" evidence="4">
    <location>
        <begin position="66"/>
        <end position="343"/>
    </location>
</feature>
<protein>
    <recommendedName>
        <fullName evidence="3">beta-lactamase</fullName>
        <ecNumber evidence="3">3.5.2.6</ecNumber>
    </recommendedName>
</protein>
<dbReference type="Pfam" id="PF13354">
    <property type="entry name" value="Beta-lactamase2"/>
    <property type="match status" value="1"/>
</dbReference>
<dbReference type="GO" id="GO:0030655">
    <property type="term" value="P:beta-lactam antibiotic catabolic process"/>
    <property type="evidence" value="ECO:0007669"/>
    <property type="project" value="InterPro"/>
</dbReference>
<keyword evidence="6" id="KW-1185">Reference proteome</keyword>
<dbReference type="PANTHER" id="PTHR35333:SF3">
    <property type="entry name" value="BETA-LACTAMASE-TYPE TRANSPEPTIDASE FOLD CONTAINING PROTEIN"/>
    <property type="match status" value="1"/>
</dbReference>
<evidence type="ECO:0000256" key="3">
    <source>
        <dbReference type="ARBA" id="ARBA00012865"/>
    </source>
</evidence>
<dbReference type="InterPro" id="IPR012338">
    <property type="entry name" value="Beta-lactam/transpept-like"/>
</dbReference>
<evidence type="ECO:0000256" key="1">
    <source>
        <dbReference type="ARBA" id="ARBA00001526"/>
    </source>
</evidence>
<proteinExistence type="inferred from homology"/>
<dbReference type="AlphaFoldDB" id="A0A1M5BVG1"/>
<dbReference type="EMBL" id="FQUU01000011">
    <property type="protein sequence ID" value="SHF46435.1"/>
    <property type="molecule type" value="Genomic_DNA"/>
</dbReference>
<dbReference type="InterPro" id="IPR045155">
    <property type="entry name" value="Beta-lactam_cat"/>
</dbReference>
<gene>
    <name evidence="5" type="ORF">SAMN02745131_02695</name>
</gene>
<dbReference type="EC" id="3.5.2.6" evidence="3"/>
<name>A0A1M5BVG1_9BACT</name>
<evidence type="ECO:0000313" key="5">
    <source>
        <dbReference type="EMBL" id="SHF46435.1"/>
    </source>
</evidence>
<dbReference type="InterPro" id="IPR000871">
    <property type="entry name" value="Beta-lactam_class-A"/>
</dbReference>
<dbReference type="Gene3D" id="3.40.710.10">
    <property type="entry name" value="DD-peptidase/beta-lactamase superfamily"/>
    <property type="match status" value="1"/>
</dbReference>
<evidence type="ECO:0000256" key="2">
    <source>
        <dbReference type="ARBA" id="ARBA00009009"/>
    </source>
</evidence>